<evidence type="ECO:0000313" key="1">
    <source>
        <dbReference type="EMBL" id="KIO05492.1"/>
    </source>
</evidence>
<reference evidence="2" key="2">
    <citation type="submission" date="2015-01" db="EMBL/GenBank/DDBJ databases">
        <title>Evolutionary Origins and Diversification of the Mycorrhizal Mutualists.</title>
        <authorList>
            <consortium name="DOE Joint Genome Institute"/>
            <consortium name="Mycorrhizal Genomics Consortium"/>
            <person name="Kohler A."/>
            <person name="Kuo A."/>
            <person name="Nagy L.G."/>
            <person name="Floudas D."/>
            <person name="Copeland A."/>
            <person name="Barry K.W."/>
            <person name="Cichocki N."/>
            <person name="Veneault-Fourrey C."/>
            <person name="LaButti K."/>
            <person name="Lindquist E.A."/>
            <person name="Lipzen A."/>
            <person name="Lundell T."/>
            <person name="Morin E."/>
            <person name="Murat C."/>
            <person name="Riley R."/>
            <person name="Ohm R."/>
            <person name="Sun H."/>
            <person name="Tunlid A."/>
            <person name="Henrissat B."/>
            <person name="Grigoriev I.V."/>
            <person name="Hibbett D.S."/>
            <person name="Martin F."/>
        </authorList>
    </citation>
    <scope>NUCLEOTIDE SEQUENCE [LARGE SCALE GENOMIC DNA]</scope>
    <source>
        <strain evidence="2">Marx 270</strain>
    </source>
</reference>
<accession>A0A0C3K7B0</accession>
<sequence>MTPQRVVHTVQLKGSAGPTAVRVETARKRQKIDDNNNLFDYNNVRNATQVHLLTVDKLIPPPSHSSTMLGKPKLYPESARVELNKSLHCTPTPIYATTEYHHMPHSSTQLLSPYVTPPPNVKSILSMFNTPFNPHELKCTIIHS</sequence>
<evidence type="ECO:0000313" key="2">
    <source>
        <dbReference type="Proteomes" id="UP000054217"/>
    </source>
</evidence>
<dbReference type="Proteomes" id="UP000054217">
    <property type="component" value="Unassembled WGS sequence"/>
</dbReference>
<dbReference type="EMBL" id="KN831966">
    <property type="protein sequence ID" value="KIO05492.1"/>
    <property type="molecule type" value="Genomic_DNA"/>
</dbReference>
<reference evidence="1 2" key="1">
    <citation type="submission" date="2014-04" db="EMBL/GenBank/DDBJ databases">
        <authorList>
            <consortium name="DOE Joint Genome Institute"/>
            <person name="Kuo A."/>
            <person name="Kohler A."/>
            <person name="Costa M.D."/>
            <person name="Nagy L.G."/>
            <person name="Floudas D."/>
            <person name="Copeland A."/>
            <person name="Barry K.W."/>
            <person name="Cichocki N."/>
            <person name="Veneault-Fourrey C."/>
            <person name="LaButti K."/>
            <person name="Lindquist E.A."/>
            <person name="Lipzen A."/>
            <person name="Lundell T."/>
            <person name="Morin E."/>
            <person name="Murat C."/>
            <person name="Sun H."/>
            <person name="Tunlid A."/>
            <person name="Henrissat B."/>
            <person name="Grigoriev I.V."/>
            <person name="Hibbett D.S."/>
            <person name="Martin F."/>
            <person name="Nordberg H.P."/>
            <person name="Cantor M.N."/>
            <person name="Hua S.X."/>
        </authorList>
    </citation>
    <scope>NUCLEOTIDE SEQUENCE [LARGE SCALE GENOMIC DNA]</scope>
    <source>
        <strain evidence="1 2">Marx 270</strain>
    </source>
</reference>
<protein>
    <submittedName>
        <fullName evidence="1">Uncharacterized protein</fullName>
    </submittedName>
</protein>
<keyword evidence="2" id="KW-1185">Reference proteome</keyword>
<dbReference type="STRING" id="870435.A0A0C3K7B0"/>
<dbReference type="AlphaFoldDB" id="A0A0C3K7B0"/>
<dbReference type="HOGENOM" id="CLU_1797246_0_0_1"/>
<gene>
    <name evidence="1" type="ORF">M404DRAFT_25205</name>
</gene>
<organism evidence="1 2">
    <name type="scientific">Pisolithus tinctorius Marx 270</name>
    <dbReference type="NCBI Taxonomy" id="870435"/>
    <lineage>
        <taxon>Eukaryota</taxon>
        <taxon>Fungi</taxon>
        <taxon>Dikarya</taxon>
        <taxon>Basidiomycota</taxon>
        <taxon>Agaricomycotina</taxon>
        <taxon>Agaricomycetes</taxon>
        <taxon>Agaricomycetidae</taxon>
        <taxon>Boletales</taxon>
        <taxon>Sclerodermatineae</taxon>
        <taxon>Pisolithaceae</taxon>
        <taxon>Pisolithus</taxon>
    </lineage>
</organism>
<proteinExistence type="predicted"/>
<dbReference type="OrthoDB" id="10058185at2759"/>
<dbReference type="InParanoid" id="A0A0C3K7B0"/>
<name>A0A0C3K7B0_PISTI</name>